<sequence length="116" mass="12697">MSVVSEIARVVRTTRARSRRWRNSGIGAVTVPRMIHAQGRPRRRARADRAAFAARCGKIFCAGKRAMYVSTPESSPLAVGAGGAIALHSRGRPLRARSMQVLTPSLLFSGRLQRRS</sequence>
<proteinExistence type="predicted"/>
<comment type="caution">
    <text evidence="1">The sequence shown here is derived from an EMBL/GenBank/DDBJ whole genome shotgun (WGS) entry which is preliminary data.</text>
</comment>
<dbReference type="AlphaFoldDB" id="A0A4C1YAS9"/>
<keyword evidence="2" id="KW-1185">Reference proteome</keyword>
<accession>A0A4C1YAS9</accession>
<gene>
    <name evidence="1" type="ORF">EVAR_53110_1</name>
</gene>
<reference evidence="1 2" key="1">
    <citation type="journal article" date="2019" name="Commun. Biol.">
        <title>The bagworm genome reveals a unique fibroin gene that provides high tensile strength.</title>
        <authorList>
            <person name="Kono N."/>
            <person name="Nakamura H."/>
            <person name="Ohtoshi R."/>
            <person name="Tomita M."/>
            <person name="Numata K."/>
            <person name="Arakawa K."/>
        </authorList>
    </citation>
    <scope>NUCLEOTIDE SEQUENCE [LARGE SCALE GENOMIC DNA]</scope>
</reference>
<protein>
    <submittedName>
        <fullName evidence="1">Uncharacterized protein</fullName>
    </submittedName>
</protein>
<evidence type="ECO:0000313" key="2">
    <source>
        <dbReference type="Proteomes" id="UP000299102"/>
    </source>
</evidence>
<dbReference type="EMBL" id="BGZK01001115">
    <property type="protein sequence ID" value="GBP71627.1"/>
    <property type="molecule type" value="Genomic_DNA"/>
</dbReference>
<dbReference type="Proteomes" id="UP000299102">
    <property type="component" value="Unassembled WGS sequence"/>
</dbReference>
<organism evidence="1 2">
    <name type="scientific">Eumeta variegata</name>
    <name type="common">Bagworm moth</name>
    <name type="synonym">Eumeta japonica</name>
    <dbReference type="NCBI Taxonomy" id="151549"/>
    <lineage>
        <taxon>Eukaryota</taxon>
        <taxon>Metazoa</taxon>
        <taxon>Ecdysozoa</taxon>
        <taxon>Arthropoda</taxon>
        <taxon>Hexapoda</taxon>
        <taxon>Insecta</taxon>
        <taxon>Pterygota</taxon>
        <taxon>Neoptera</taxon>
        <taxon>Endopterygota</taxon>
        <taxon>Lepidoptera</taxon>
        <taxon>Glossata</taxon>
        <taxon>Ditrysia</taxon>
        <taxon>Tineoidea</taxon>
        <taxon>Psychidae</taxon>
        <taxon>Oiketicinae</taxon>
        <taxon>Eumeta</taxon>
    </lineage>
</organism>
<name>A0A4C1YAS9_EUMVA</name>
<evidence type="ECO:0000313" key="1">
    <source>
        <dbReference type="EMBL" id="GBP71627.1"/>
    </source>
</evidence>